<dbReference type="Pfam" id="PF00563">
    <property type="entry name" value="EAL"/>
    <property type="match status" value="1"/>
</dbReference>
<dbReference type="InterPro" id="IPR035919">
    <property type="entry name" value="EAL_sf"/>
</dbReference>
<name>A0AAJ2U326_ALKPS</name>
<dbReference type="PROSITE" id="PS50883">
    <property type="entry name" value="EAL"/>
    <property type="match status" value="1"/>
</dbReference>
<dbReference type="CDD" id="cd01949">
    <property type="entry name" value="GGDEF"/>
    <property type="match status" value="1"/>
</dbReference>
<proteinExistence type="predicted"/>
<dbReference type="FunFam" id="3.20.20.450:FF:000001">
    <property type="entry name" value="Cyclic di-GMP phosphodiesterase yahA"/>
    <property type="match status" value="1"/>
</dbReference>
<dbReference type="Gene3D" id="3.20.20.450">
    <property type="entry name" value="EAL domain"/>
    <property type="match status" value="1"/>
</dbReference>
<evidence type="ECO:0000313" key="3">
    <source>
        <dbReference type="EMBL" id="MDV2885752.1"/>
    </source>
</evidence>
<dbReference type="SMART" id="SM00052">
    <property type="entry name" value="EAL"/>
    <property type="match status" value="1"/>
</dbReference>
<feature type="domain" description="EAL" evidence="1">
    <location>
        <begin position="318"/>
        <end position="571"/>
    </location>
</feature>
<feature type="domain" description="GGDEF" evidence="2">
    <location>
        <begin position="176"/>
        <end position="309"/>
    </location>
</feature>
<dbReference type="Proteomes" id="UP001285636">
    <property type="component" value="Unassembled WGS sequence"/>
</dbReference>
<dbReference type="InterPro" id="IPR000160">
    <property type="entry name" value="GGDEF_dom"/>
</dbReference>
<dbReference type="InterPro" id="IPR035965">
    <property type="entry name" value="PAS-like_dom_sf"/>
</dbReference>
<evidence type="ECO:0000259" key="1">
    <source>
        <dbReference type="PROSITE" id="PS50883"/>
    </source>
</evidence>
<comment type="caution">
    <text evidence="3">The sequence shown here is derived from an EMBL/GenBank/DDBJ whole genome shotgun (WGS) entry which is preliminary data.</text>
</comment>
<gene>
    <name evidence="3" type="ORF">RYX45_11230</name>
</gene>
<dbReference type="PROSITE" id="PS50887">
    <property type="entry name" value="GGDEF"/>
    <property type="match status" value="1"/>
</dbReference>
<dbReference type="InterPro" id="IPR029787">
    <property type="entry name" value="Nucleotide_cyclase"/>
</dbReference>
<dbReference type="RefSeq" id="WP_323466800.1">
    <property type="nucleotide sequence ID" value="NZ_CP144224.1"/>
</dbReference>
<dbReference type="SUPFAM" id="SSF55073">
    <property type="entry name" value="Nucleotide cyclase"/>
    <property type="match status" value="1"/>
</dbReference>
<organism evidence="3 4">
    <name type="scientific">Alkalihalophilus pseudofirmus</name>
    <name type="common">Bacillus pseudofirmus</name>
    <dbReference type="NCBI Taxonomy" id="79885"/>
    <lineage>
        <taxon>Bacteria</taxon>
        <taxon>Bacillati</taxon>
        <taxon>Bacillota</taxon>
        <taxon>Bacilli</taxon>
        <taxon>Bacillales</taxon>
        <taxon>Bacillaceae</taxon>
        <taxon>Alkalihalophilus</taxon>
    </lineage>
</organism>
<dbReference type="EMBL" id="JAWJAY010000002">
    <property type="protein sequence ID" value="MDV2885752.1"/>
    <property type="molecule type" value="Genomic_DNA"/>
</dbReference>
<dbReference type="AlphaFoldDB" id="A0AAJ2U326"/>
<protein>
    <submittedName>
        <fullName evidence="3">EAL domain-containing protein</fullName>
    </submittedName>
</protein>
<reference evidence="3" key="1">
    <citation type="submission" date="2023-10" db="EMBL/GenBank/DDBJ databases">
        <title>Screening of Alkalihalophilus pseudofirmusBZ-TG-HK211 and Its Alleviation of Salt Stress on Rapeseed Growth.</title>
        <authorList>
            <person name="Zhao B."/>
            <person name="Guo T."/>
        </authorList>
    </citation>
    <scope>NUCLEOTIDE SEQUENCE</scope>
    <source>
        <strain evidence="3">BZ-TG-HK211</strain>
    </source>
</reference>
<dbReference type="Gene3D" id="3.30.450.20">
    <property type="entry name" value="PAS domain"/>
    <property type="match status" value="1"/>
</dbReference>
<dbReference type="PANTHER" id="PTHR44757">
    <property type="entry name" value="DIGUANYLATE CYCLASE DGCP"/>
    <property type="match status" value="1"/>
</dbReference>
<dbReference type="InterPro" id="IPR043128">
    <property type="entry name" value="Rev_trsase/Diguanyl_cyclase"/>
</dbReference>
<evidence type="ECO:0000259" key="2">
    <source>
        <dbReference type="PROSITE" id="PS50887"/>
    </source>
</evidence>
<dbReference type="SUPFAM" id="SSF141868">
    <property type="entry name" value="EAL domain-like"/>
    <property type="match status" value="1"/>
</dbReference>
<dbReference type="CDD" id="cd01948">
    <property type="entry name" value="EAL"/>
    <property type="match status" value="1"/>
</dbReference>
<dbReference type="NCBIfam" id="TIGR00254">
    <property type="entry name" value="GGDEF"/>
    <property type="match status" value="1"/>
</dbReference>
<evidence type="ECO:0000313" key="4">
    <source>
        <dbReference type="Proteomes" id="UP001285636"/>
    </source>
</evidence>
<dbReference type="SUPFAM" id="SSF55785">
    <property type="entry name" value="PYP-like sensor domain (PAS domain)"/>
    <property type="match status" value="1"/>
</dbReference>
<dbReference type="Pfam" id="PF00990">
    <property type="entry name" value="GGDEF"/>
    <property type="match status" value="1"/>
</dbReference>
<dbReference type="InterPro" id="IPR001633">
    <property type="entry name" value="EAL_dom"/>
</dbReference>
<dbReference type="FunFam" id="3.30.70.270:FF:000001">
    <property type="entry name" value="Diguanylate cyclase domain protein"/>
    <property type="match status" value="1"/>
</dbReference>
<dbReference type="SMART" id="SM00267">
    <property type="entry name" value="GGDEF"/>
    <property type="match status" value="1"/>
</dbReference>
<dbReference type="InterPro" id="IPR052155">
    <property type="entry name" value="Biofilm_reg_signaling"/>
</dbReference>
<dbReference type="PANTHER" id="PTHR44757:SF2">
    <property type="entry name" value="BIOFILM ARCHITECTURE MAINTENANCE PROTEIN MBAA"/>
    <property type="match status" value="1"/>
</dbReference>
<accession>A0AAJ2U326</accession>
<dbReference type="Gene3D" id="3.30.70.270">
    <property type="match status" value="1"/>
</dbReference>
<sequence length="573" mass="65328">MEKISKERVDNAMKFDETQAGFSDLEKEYMSLFEHSPYLLLVINAAGECVRVNEAGLHMNEWTRKEIINQKIEHLTDIYDEKAWDEVMSGNVSHSEKAGSVDYTHSYVYTWIPTIIEHKAAGAVVLGMKKSAAECSEQQDEVYRLANEDPLTNLPNRRCFMNYLENKLLHAAGSKEKLAVLFIDLDRFKYVNDTLGHLFGDRVLKHIAERLQAHLPEKSMIARLGGDEFVVVMTDVKEKEEPVSLTEDLLTIIREPLIMDGFEFTLTGSVGIALSPENGIDAEALLTSADAAMYRAKAKGSDRLEVYNRDVYQEFSRYFHVENDLRKAIDRGEFDLYYQPQFCLESGDVCGEEVLVRWKHPIEGTISPGEFISIAEETGLIIPIGEWILREACRQKAKWINEGYPKVPMSVNLSLKQFLQHNIVHTIEKILKETKLPPEYLDLEITESVTVDLDRTLDILNQLIKVGVRISLDDFGTGYSSLQYVGQLPVHELKIDQSFVKKIGKGKEGEAIISMIIHLGRSLELKVIAEGVETEEQLDFLQKQGCDLVQGYYYAKPLSTEEYEQYLRYKDLC</sequence>